<dbReference type="RefSeq" id="WP_109716146.1">
    <property type="nucleotide sequence ID" value="NZ_QGHF01000001.1"/>
</dbReference>
<comment type="caution">
    <text evidence="7">The sequence shown here is derived from an EMBL/GenBank/DDBJ whole genome shotgun (WGS) entry which is preliminary data.</text>
</comment>
<name>A0A2V2BLZ9_9GAMM</name>
<dbReference type="Pfam" id="PF00126">
    <property type="entry name" value="HTH_1"/>
    <property type="match status" value="1"/>
</dbReference>
<organism evidence="7 8">
    <name type="scientific">Pantoea allii</name>
    <dbReference type="NCBI Taxonomy" id="574096"/>
    <lineage>
        <taxon>Bacteria</taxon>
        <taxon>Pseudomonadati</taxon>
        <taxon>Pseudomonadota</taxon>
        <taxon>Gammaproteobacteria</taxon>
        <taxon>Enterobacterales</taxon>
        <taxon>Erwiniaceae</taxon>
        <taxon>Pantoea</taxon>
    </lineage>
</organism>
<evidence type="ECO:0000313" key="7">
    <source>
        <dbReference type="EMBL" id="PWL00379.1"/>
    </source>
</evidence>
<feature type="domain" description="HTH lysR-type" evidence="6">
    <location>
        <begin position="2"/>
        <end position="59"/>
    </location>
</feature>
<evidence type="ECO:0000259" key="6">
    <source>
        <dbReference type="PROSITE" id="PS50931"/>
    </source>
</evidence>
<dbReference type="SUPFAM" id="SSF53850">
    <property type="entry name" value="Periplasmic binding protein-like II"/>
    <property type="match status" value="1"/>
</dbReference>
<dbReference type="SUPFAM" id="SSF46785">
    <property type="entry name" value="Winged helix' DNA-binding domain"/>
    <property type="match status" value="1"/>
</dbReference>
<dbReference type="Gene3D" id="1.10.10.10">
    <property type="entry name" value="Winged helix-like DNA-binding domain superfamily/Winged helix DNA-binding domain"/>
    <property type="match status" value="1"/>
</dbReference>
<keyword evidence="3 7" id="KW-0238">DNA-binding</keyword>
<dbReference type="PRINTS" id="PR00039">
    <property type="entry name" value="HTHLYSR"/>
</dbReference>
<evidence type="ECO:0000256" key="3">
    <source>
        <dbReference type="ARBA" id="ARBA00023125"/>
    </source>
</evidence>
<keyword evidence="2" id="KW-0805">Transcription regulation</keyword>
<keyword evidence="4" id="KW-0804">Transcription</keyword>
<evidence type="ECO:0000256" key="2">
    <source>
        <dbReference type="ARBA" id="ARBA00023015"/>
    </source>
</evidence>
<dbReference type="GO" id="GO:0000976">
    <property type="term" value="F:transcription cis-regulatory region binding"/>
    <property type="evidence" value="ECO:0007669"/>
    <property type="project" value="TreeGrafter"/>
</dbReference>
<dbReference type="InterPro" id="IPR036388">
    <property type="entry name" value="WH-like_DNA-bd_sf"/>
</dbReference>
<accession>A0A2V2BLZ9</accession>
<protein>
    <submittedName>
        <fullName evidence="7">DNA-binding transcriptional LysR family regulator</fullName>
    </submittedName>
</protein>
<comment type="similarity">
    <text evidence="1">Belongs to the LysR transcriptional regulatory family.</text>
</comment>
<reference evidence="7 8" key="1">
    <citation type="submission" date="2018-05" db="EMBL/GenBank/DDBJ databases">
        <title>Genomic Encyclopedia of Type Strains, Phase IV (KMG-V): Genome sequencing to study the core and pangenomes of soil and plant-associated prokaryotes.</title>
        <authorList>
            <person name="Whitman W."/>
        </authorList>
    </citation>
    <scope>NUCLEOTIDE SEQUENCE [LARGE SCALE GENOMIC DNA]</scope>
    <source>
        <strain evidence="7 8">PNA 200-10</strain>
    </source>
</reference>
<feature type="transmembrane region" description="Helical" evidence="5">
    <location>
        <begin position="223"/>
        <end position="240"/>
    </location>
</feature>
<dbReference type="PANTHER" id="PTHR30126:SF77">
    <property type="entry name" value="TRANSCRIPTIONAL REGULATORY PROTEIN"/>
    <property type="match status" value="1"/>
</dbReference>
<proteinExistence type="inferred from homology"/>
<keyword evidence="5" id="KW-0812">Transmembrane</keyword>
<gene>
    <name evidence="7" type="ORF">C7431_101185</name>
</gene>
<keyword evidence="5" id="KW-0472">Membrane</keyword>
<dbReference type="PANTHER" id="PTHR30126">
    <property type="entry name" value="HTH-TYPE TRANSCRIPTIONAL REGULATOR"/>
    <property type="match status" value="1"/>
</dbReference>
<dbReference type="InterPro" id="IPR036390">
    <property type="entry name" value="WH_DNA-bd_sf"/>
</dbReference>
<dbReference type="AlphaFoldDB" id="A0A2V2BLZ9"/>
<evidence type="ECO:0000313" key="8">
    <source>
        <dbReference type="Proteomes" id="UP000245981"/>
    </source>
</evidence>
<evidence type="ECO:0000256" key="5">
    <source>
        <dbReference type="SAM" id="Phobius"/>
    </source>
</evidence>
<dbReference type="EMBL" id="QGHF01000001">
    <property type="protein sequence ID" value="PWL00379.1"/>
    <property type="molecule type" value="Genomic_DNA"/>
</dbReference>
<dbReference type="InterPro" id="IPR005119">
    <property type="entry name" value="LysR_subst-bd"/>
</dbReference>
<dbReference type="PROSITE" id="PS50931">
    <property type="entry name" value="HTH_LYSR"/>
    <property type="match status" value="1"/>
</dbReference>
<dbReference type="STRING" id="574096.HA38_00905"/>
<dbReference type="Gene3D" id="3.40.190.10">
    <property type="entry name" value="Periplasmic binding protein-like II"/>
    <property type="match status" value="2"/>
</dbReference>
<dbReference type="InterPro" id="IPR000847">
    <property type="entry name" value="LysR_HTH_N"/>
</dbReference>
<dbReference type="GO" id="GO:0003700">
    <property type="term" value="F:DNA-binding transcription factor activity"/>
    <property type="evidence" value="ECO:0007669"/>
    <property type="project" value="InterPro"/>
</dbReference>
<evidence type="ECO:0000256" key="4">
    <source>
        <dbReference type="ARBA" id="ARBA00023163"/>
    </source>
</evidence>
<keyword evidence="5" id="KW-1133">Transmembrane helix</keyword>
<dbReference type="CDD" id="cd05466">
    <property type="entry name" value="PBP2_LTTR_substrate"/>
    <property type="match status" value="1"/>
</dbReference>
<sequence length="300" mass="34346">MITFKQMDALIWIVNLGSFEAAAEKLNMTQSAISKRIHELEVSFDIEVFDRSSRNARLTEKGRELLFYSQELVEKRNHLLERISDRKVLISQLRLGVTELTSLTWLPELIQQIREVYPKVQIVPTVDASPVLYDSVQNDKLDLIIAPDMYDDVRLNACLLSSVENSWMSSTALIPAEEKIDIDEAAKYSFFVQGPTSGTGLIYERYFSMRGIKFDRNIVCNNLFAQIGLTVAGMGITYLPRKPLMPLLEKGILRELDFKPRLPLVRYSAIYRADREHGIIPHIADIARNCCSFDKFLFGF</sequence>
<dbReference type="Pfam" id="PF03466">
    <property type="entry name" value="LysR_substrate"/>
    <property type="match status" value="1"/>
</dbReference>
<dbReference type="OrthoDB" id="9815676at2"/>
<dbReference type="Proteomes" id="UP000245981">
    <property type="component" value="Unassembled WGS sequence"/>
</dbReference>
<evidence type="ECO:0000256" key="1">
    <source>
        <dbReference type="ARBA" id="ARBA00009437"/>
    </source>
</evidence>